<protein>
    <recommendedName>
        <fullName evidence="1">Nucleotidyl transferase domain-containing protein</fullName>
    </recommendedName>
</protein>
<feature type="domain" description="Nucleotidyl transferase" evidence="1">
    <location>
        <begin position="4"/>
        <end position="177"/>
    </location>
</feature>
<dbReference type="InterPro" id="IPR005835">
    <property type="entry name" value="NTP_transferase_dom"/>
</dbReference>
<dbReference type="EMBL" id="UINC01221310">
    <property type="protein sequence ID" value="SVE49595.1"/>
    <property type="molecule type" value="Genomic_DNA"/>
</dbReference>
<gene>
    <name evidence="2" type="ORF">METZ01_LOCUS502449</name>
</gene>
<dbReference type="InterPro" id="IPR050486">
    <property type="entry name" value="Mannose-1P_guanyltransferase"/>
</dbReference>
<evidence type="ECO:0000259" key="1">
    <source>
        <dbReference type="Pfam" id="PF00483"/>
    </source>
</evidence>
<evidence type="ECO:0000313" key="2">
    <source>
        <dbReference type="EMBL" id="SVE49595.1"/>
    </source>
</evidence>
<dbReference type="Pfam" id="PF00483">
    <property type="entry name" value="NTP_transferase"/>
    <property type="match status" value="1"/>
</dbReference>
<reference evidence="2" key="1">
    <citation type="submission" date="2018-05" db="EMBL/GenBank/DDBJ databases">
        <authorList>
            <person name="Lanie J.A."/>
            <person name="Ng W.-L."/>
            <person name="Kazmierczak K.M."/>
            <person name="Andrzejewski T.M."/>
            <person name="Davidsen T.M."/>
            <person name="Wayne K.J."/>
            <person name="Tettelin H."/>
            <person name="Glass J.I."/>
            <person name="Rusch D."/>
            <person name="Podicherti R."/>
            <person name="Tsui H.-C.T."/>
            <person name="Winkler M.E."/>
        </authorList>
    </citation>
    <scope>NUCLEOTIDE SEQUENCE</scope>
</reference>
<dbReference type="AlphaFoldDB" id="A0A383DZK9"/>
<dbReference type="CDD" id="cd04181">
    <property type="entry name" value="NTP_transferase"/>
    <property type="match status" value="1"/>
</dbReference>
<dbReference type="Gene3D" id="3.90.550.10">
    <property type="entry name" value="Spore Coat Polysaccharide Biosynthesis Protein SpsA, Chain A"/>
    <property type="match status" value="1"/>
</dbReference>
<accession>A0A383DZK9</accession>
<name>A0A383DZK9_9ZZZZ</name>
<proteinExistence type="predicted"/>
<organism evidence="2">
    <name type="scientific">marine metagenome</name>
    <dbReference type="NCBI Taxonomy" id="408172"/>
    <lineage>
        <taxon>unclassified sequences</taxon>
        <taxon>metagenomes</taxon>
        <taxon>ecological metagenomes</taxon>
    </lineage>
</organism>
<sequence length="181" mass="20448">INLHYQAEKVEIFLEQNTHTISVHPVYETQLLGTAGTIRQNKQFFDEAPTLVAHADNFCLSDLNKLRKAHATRPQDALITMMTFETLDPKNCGIVEVNAEGLVIGFHEKVENPPGNVANAAVYIFEAEVIDNITRCSQHNLDISLDVLPRYIGRIQAWPANKFHIDIGTLPNLKRANEWMM</sequence>
<dbReference type="PANTHER" id="PTHR22572">
    <property type="entry name" value="SUGAR-1-PHOSPHATE GUANYL TRANSFERASE"/>
    <property type="match status" value="1"/>
</dbReference>
<feature type="non-terminal residue" evidence="2">
    <location>
        <position position="1"/>
    </location>
</feature>
<dbReference type="InterPro" id="IPR029044">
    <property type="entry name" value="Nucleotide-diphossugar_trans"/>
</dbReference>
<dbReference type="SUPFAM" id="SSF53448">
    <property type="entry name" value="Nucleotide-diphospho-sugar transferases"/>
    <property type="match status" value="1"/>
</dbReference>